<dbReference type="InterPro" id="IPR036503">
    <property type="entry name" value="Ald_Fedxn_OxRdtase_N_sf"/>
</dbReference>
<dbReference type="RefSeq" id="WP_073614058.1">
    <property type="nucleotide sequence ID" value="NZ_FRFE01000013.1"/>
</dbReference>
<dbReference type="Gene3D" id="3.60.9.10">
    <property type="entry name" value="Aldehyde ferredoxin oxidoreductase, N-terminal domain"/>
    <property type="match status" value="1"/>
</dbReference>
<evidence type="ECO:0000256" key="5">
    <source>
        <dbReference type="ARBA" id="ARBA00023002"/>
    </source>
</evidence>
<dbReference type="PANTHER" id="PTHR30038">
    <property type="entry name" value="ALDEHYDE FERREDOXIN OXIDOREDUCTASE"/>
    <property type="match status" value="1"/>
</dbReference>
<evidence type="ECO:0000256" key="2">
    <source>
        <dbReference type="ARBA" id="ARBA00011032"/>
    </source>
</evidence>
<dbReference type="GO" id="GO:0046872">
    <property type="term" value="F:metal ion binding"/>
    <property type="evidence" value="ECO:0007669"/>
    <property type="project" value="UniProtKB-KW"/>
</dbReference>
<dbReference type="InterPro" id="IPR013983">
    <property type="entry name" value="Ald_Fedxn_OxRdtase_N"/>
</dbReference>
<dbReference type="InterPro" id="IPR036021">
    <property type="entry name" value="Tungsten_al_ferr_oxy-like_C"/>
</dbReference>
<dbReference type="EMBL" id="FRFE01000013">
    <property type="protein sequence ID" value="SHO49266.1"/>
    <property type="molecule type" value="Genomic_DNA"/>
</dbReference>
<dbReference type="GO" id="GO:0016625">
    <property type="term" value="F:oxidoreductase activity, acting on the aldehyde or oxo group of donors, iron-sulfur protein as acceptor"/>
    <property type="evidence" value="ECO:0007669"/>
    <property type="project" value="InterPro"/>
</dbReference>
<dbReference type="Pfam" id="PF01314">
    <property type="entry name" value="AFOR_C"/>
    <property type="match status" value="1"/>
</dbReference>
<dbReference type="SUPFAM" id="SSF48310">
    <property type="entry name" value="Aldehyde ferredoxin oxidoreductase, C-terminal domains"/>
    <property type="match status" value="1"/>
</dbReference>
<dbReference type="OrthoDB" id="9763894at2"/>
<evidence type="ECO:0000313" key="11">
    <source>
        <dbReference type="Proteomes" id="UP000184603"/>
    </source>
</evidence>
<dbReference type="InterPro" id="IPR051919">
    <property type="entry name" value="W-dependent_AOR"/>
</dbReference>
<evidence type="ECO:0000256" key="3">
    <source>
        <dbReference type="ARBA" id="ARBA00022485"/>
    </source>
</evidence>
<dbReference type="GO" id="GO:0051539">
    <property type="term" value="F:4 iron, 4 sulfur cluster binding"/>
    <property type="evidence" value="ECO:0007669"/>
    <property type="project" value="UniProtKB-KW"/>
</dbReference>
<accession>A0A1M7Y9L7</accession>
<keyword evidence="5" id="KW-0560">Oxidoreductase</keyword>
<dbReference type="SMART" id="SM00790">
    <property type="entry name" value="AFOR_N"/>
    <property type="match status" value="1"/>
</dbReference>
<feature type="domain" description="Aldehyde ferredoxin oxidoreductase N-terminal" evidence="9">
    <location>
        <begin position="5"/>
        <end position="206"/>
    </location>
</feature>
<evidence type="ECO:0000256" key="1">
    <source>
        <dbReference type="ARBA" id="ARBA00001966"/>
    </source>
</evidence>
<gene>
    <name evidence="10" type="ORF">SAMN02745220_02767</name>
</gene>
<dbReference type="Pfam" id="PF02730">
    <property type="entry name" value="AFOR_N"/>
    <property type="match status" value="1"/>
</dbReference>
<dbReference type="Proteomes" id="UP000184603">
    <property type="component" value="Unassembled WGS sequence"/>
</dbReference>
<keyword evidence="6" id="KW-0408">Iron</keyword>
<evidence type="ECO:0000256" key="4">
    <source>
        <dbReference type="ARBA" id="ARBA00022723"/>
    </source>
</evidence>
<dbReference type="InterPro" id="IPR013984">
    <property type="entry name" value="Ald_Fedxn_OxRdtase_dom2"/>
</dbReference>
<evidence type="ECO:0000256" key="7">
    <source>
        <dbReference type="ARBA" id="ARBA00023014"/>
    </source>
</evidence>
<organism evidence="10 11">
    <name type="scientific">Desulfopila aestuarii DSM 18488</name>
    <dbReference type="NCBI Taxonomy" id="1121416"/>
    <lineage>
        <taxon>Bacteria</taxon>
        <taxon>Pseudomonadati</taxon>
        <taxon>Thermodesulfobacteriota</taxon>
        <taxon>Desulfobulbia</taxon>
        <taxon>Desulfobulbales</taxon>
        <taxon>Desulfocapsaceae</taxon>
        <taxon>Desulfopila</taxon>
    </lineage>
</organism>
<evidence type="ECO:0000313" key="10">
    <source>
        <dbReference type="EMBL" id="SHO49266.1"/>
    </source>
</evidence>
<protein>
    <submittedName>
        <fullName evidence="10">Aldehyde:ferredoxin oxidoreductase</fullName>
    </submittedName>
</protein>
<name>A0A1M7Y9L7_9BACT</name>
<dbReference type="Gene3D" id="1.10.569.10">
    <property type="entry name" value="Aldehyde Ferredoxin Oxidoreductase Protein, subunit A, domain 2"/>
    <property type="match status" value="1"/>
</dbReference>
<dbReference type="InterPro" id="IPR013985">
    <property type="entry name" value="Ald_Fedxn_OxRdtase_dom3"/>
</dbReference>
<evidence type="ECO:0000259" key="9">
    <source>
        <dbReference type="SMART" id="SM00790"/>
    </source>
</evidence>
<dbReference type="AlphaFoldDB" id="A0A1M7Y9L7"/>
<comment type="cofactor">
    <cofactor evidence="8">
        <name>tungstopterin</name>
        <dbReference type="ChEBI" id="CHEBI:30402"/>
    </cofactor>
</comment>
<dbReference type="InterPro" id="IPR001203">
    <property type="entry name" value="OxRdtase_Ald_Fedxn_C"/>
</dbReference>
<evidence type="ECO:0000256" key="6">
    <source>
        <dbReference type="ARBA" id="ARBA00023004"/>
    </source>
</evidence>
<dbReference type="GO" id="GO:0009055">
    <property type="term" value="F:electron transfer activity"/>
    <property type="evidence" value="ECO:0007669"/>
    <property type="project" value="InterPro"/>
</dbReference>
<dbReference type="SUPFAM" id="SSF56228">
    <property type="entry name" value="Aldehyde ferredoxin oxidoreductase, N-terminal domain"/>
    <property type="match status" value="1"/>
</dbReference>
<evidence type="ECO:0000256" key="8">
    <source>
        <dbReference type="ARBA" id="ARBA00049934"/>
    </source>
</evidence>
<keyword evidence="4" id="KW-0479">Metal-binding</keyword>
<proteinExistence type="inferred from homology"/>
<keyword evidence="11" id="KW-1185">Reference proteome</keyword>
<comment type="cofactor">
    <cofactor evidence="1">
        <name>[4Fe-4S] cluster</name>
        <dbReference type="ChEBI" id="CHEBI:49883"/>
    </cofactor>
</comment>
<keyword evidence="7" id="KW-0411">Iron-sulfur</keyword>
<comment type="similarity">
    <text evidence="2">Belongs to the AOR/FOR family.</text>
</comment>
<reference evidence="10 11" key="1">
    <citation type="submission" date="2016-12" db="EMBL/GenBank/DDBJ databases">
        <authorList>
            <person name="Song W.-J."/>
            <person name="Kurnit D.M."/>
        </authorList>
    </citation>
    <scope>NUCLEOTIDE SEQUENCE [LARGE SCALE GENOMIC DNA]</scope>
    <source>
        <strain evidence="10 11">DSM 18488</strain>
    </source>
</reference>
<keyword evidence="3" id="KW-0004">4Fe-4S</keyword>
<dbReference type="PANTHER" id="PTHR30038:SF8">
    <property type="entry name" value="ALDEHYDE FERREDOXIN OXIDOREDUCTASE"/>
    <property type="match status" value="1"/>
</dbReference>
<sequence>MIREQFRILVFNLASGIGEFVLLDGRDQVAGGSGLAALLYERYGKHDKPWDDEGQPLIFTIGPLTGYFPLMSKTVCGFRSSYHNEYTESHGGGRTALALQFCNLDALVIVGKARRLSCLYVANRRLELKDVEFMRGMNADNAGKLLRRIFKGGSGHRSILRIGPSGEICSSMACINVDTYRHFGRMGGGATMGAKNLKGIVIHGEGDLELPAGKEYLKVYQEVYDKVTSTDMMRKYHNLGTAENLQTLNDIESLPWLNLQKTTDPGIAQVTGKVFADETLLRNGACAGCPVGCIHIGYIREKAKLDNRYHYHQVAYDYEPIFAVGTMLGVTDAFGVLRILDEIEKVSLDAMSAGVALAWATEAAARGLVSENETLIPLSFGEVEHYRQAAIHLGRGTNEFYRLLGQGTLKAAKVYGGEEFACVLGQEMAGYATGELYFAAQTLGFRHSHLDTGAYSYDQKHTEKDVEKAVEFLMADEPGRALLTSMVSCLFARAVYSDAQLAACLKSVGYTTLAENMDHVSENIRQLRWRVRAATGFRPENFSIPKRFTQVKTWKGRVDPAYMTELKEEYGRRIMALIDAGEKDS</sequence>
<dbReference type="STRING" id="1121416.SAMN02745220_02767"/>
<dbReference type="Gene3D" id="1.10.599.10">
    <property type="entry name" value="Aldehyde Ferredoxin Oxidoreductase Protein, subunit A, domain 3"/>
    <property type="match status" value="1"/>
</dbReference>